<name>A0A9P0FB09_BRAAE</name>
<organism evidence="11 12">
    <name type="scientific">Brassicogethes aeneus</name>
    <name type="common">Rape pollen beetle</name>
    <name type="synonym">Meligethes aeneus</name>
    <dbReference type="NCBI Taxonomy" id="1431903"/>
    <lineage>
        <taxon>Eukaryota</taxon>
        <taxon>Metazoa</taxon>
        <taxon>Ecdysozoa</taxon>
        <taxon>Arthropoda</taxon>
        <taxon>Hexapoda</taxon>
        <taxon>Insecta</taxon>
        <taxon>Pterygota</taxon>
        <taxon>Neoptera</taxon>
        <taxon>Endopterygota</taxon>
        <taxon>Coleoptera</taxon>
        <taxon>Polyphaga</taxon>
        <taxon>Cucujiformia</taxon>
        <taxon>Nitidulidae</taxon>
        <taxon>Meligethinae</taxon>
        <taxon>Brassicogethes</taxon>
    </lineage>
</organism>
<feature type="domain" description="C2H2-type" evidence="10">
    <location>
        <begin position="262"/>
        <end position="290"/>
    </location>
</feature>
<feature type="region of interest" description="Disordered" evidence="9">
    <location>
        <begin position="556"/>
        <end position="590"/>
    </location>
</feature>
<feature type="compositionally biased region" description="Low complexity" evidence="9">
    <location>
        <begin position="160"/>
        <end position="170"/>
    </location>
</feature>
<evidence type="ECO:0000256" key="3">
    <source>
        <dbReference type="ARBA" id="ARBA00022737"/>
    </source>
</evidence>
<dbReference type="PROSITE" id="PS00028">
    <property type="entry name" value="ZINC_FINGER_C2H2_1"/>
    <property type="match status" value="4"/>
</dbReference>
<dbReference type="PANTHER" id="PTHR16515:SF49">
    <property type="entry name" value="GASTRULA ZINC FINGER PROTEIN XLCGF49.1-LIKE-RELATED"/>
    <property type="match status" value="1"/>
</dbReference>
<evidence type="ECO:0000313" key="11">
    <source>
        <dbReference type="EMBL" id="CAH0546333.1"/>
    </source>
</evidence>
<keyword evidence="7" id="KW-0539">Nucleus</keyword>
<dbReference type="PROSITE" id="PS50157">
    <property type="entry name" value="ZINC_FINGER_C2H2_2"/>
    <property type="match status" value="4"/>
</dbReference>
<evidence type="ECO:0000313" key="12">
    <source>
        <dbReference type="Proteomes" id="UP001154078"/>
    </source>
</evidence>
<dbReference type="PANTHER" id="PTHR16515">
    <property type="entry name" value="PR DOMAIN ZINC FINGER PROTEIN"/>
    <property type="match status" value="1"/>
</dbReference>
<dbReference type="GO" id="GO:0005634">
    <property type="term" value="C:nucleus"/>
    <property type="evidence" value="ECO:0007669"/>
    <property type="project" value="UniProtKB-SubCell"/>
</dbReference>
<keyword evidence="6" id="KW-0238">DNA-binding</keyword>
<dbReference type="InterPro" id="IPR036236">
    <property type="entry name" value="Znf_C2H2_sf"/>
</dbReference>
<dbReference type="AlphaFoldDB" id="A0A9P0FB09"/>
<dbReference type="GO" id="GO:0003677">
    <property type="term" value="F:DNA binding"/>
    <property type="evidence" value="ECO:0007669"/>
    <property type="project" value="UniProtKB-KW"/>
</dbReference>
<evidence type="ECO:0000256" key="7">
    <source>
        <dbReference type="ARBA" id="ARBA00023242"/>
    </source>
</evidence>
<gene>
    <name evidence="11" type="ORF">MELIAE_LOCUS525</name>
</gene>
<evidence type="ECO:0000256" key="1">
    <source>
        <dbReference type="ARBA" id="ARBA00004123"/>
    </source>
</evidence>
<keyword evidence="3" id="KW-0677">Repeat</keyword>
<dbReference type="InterPro" id="IPR013087">
    <property type="entry name" value="Znf_C2H2_type"/>
</dbReference>
<sequence>MGKQKNPDGFTLTPLLAYDVMQSKVNHKRNSPNKAENKYYKKHRNHPIGKNKNIPDIIEIDDSSGKTSKDCNLKLKDLNIILKPLVLKRVKNIFACNVCNKIFYLKDKLESHKVEDHFSPRRKNILCYICSAKFTSEEDLLAHKVIHSKETDDKNETSEESISTSSTSESDNTDDKNPFLKTKRRKRKRSSIPTTASVNDKSRTVVNANGLTTYFYTDKEVLDHLKVLKTDNCVIKCLECNLSYDKSSFLQHINMHNKGKVYNCPKCNDSFEDPYELRRHGIQIHKDKITASKSTLEKQNELVDVNNESKSESQENLTCELCYDEFKSNNELLKHMEFHRELDGNITENEKLDGSTNQGDIGNKEISVTNKTDDPKQIGKKIGKCIERYYVYDQRTLSPLTTGDKVKPSKKDLTSKIKNVYDQRTLSPLTTGDKVKPSKEDLTSKIKNILNTTTKQTMLIEPVPLKRNTNKKTIRTYVKSDNLSNLKPSNKILSTYGVKKVKKHLDSNTLPSTSNQHPTVSPSINLLPILETEPTSKILNILNKQDDDRSIVKKQQPTLETQPSTSGIQNTNVGSKTTLNQEESDISSLRSIRTVPSVSGQPTLSFGIQDTNLSPKTKICSTPSTLHQQDRSVITYFIKPTTTSVPLSQPILISQPSTPVTSSQFQNTPQIYDIPSSSSSTTETSSIIQKVPNDSEKLTCEAATSVFTSMDAYPIQSIEKHNNKDDTQAVSSIDNICGANENDNEVPEVSVSEKNQNQFTVPVISEVTSMAIDSIDLLDDDDDNNAMSTKQSSENDSDNGLVIDDNNYINKMSITDIKSLANDNPTSKGKSANTDIEELIQGQSVENTSAVDGADKNKKIESQTATFPMKCDCGIVITQYKDWTKHYMFNKSCSIENCDYKACKETFLKLHYLKHDRHYCDYCGSLHDNRNVYLTHVAENHVCKECQGRIKGDKELHLLTCSKYLIEQQNKMQVNKLQNNELEPLTTRETDKTKNVIEKQLEPSFNKEVNTPTKESSKNESSNLQDKEENVNEENVNEESGNEENAKEKGKKWKFPMKCVCGFYIAKYRNWRRHYKQCTVDGCNALLCKPVLQKIHYLNEHNIYYCFVCDLKSYNRSAHLQHNITEHICNKCKRYVGKKMEDHLPVCKAKPDINLNTKPTSGSETEN</sequence>
<reference evidence="11" key="1">
    <citation type="submission" date="2021-12" db="EMBL/GenBank/DDBJ databases">
        <authorList>
            <person name="King R."/>
        </authorList>
    </citation>
    <scope>NUCLEOTIDE SEQUENCE</scope>
</reference>
<feature type="domain" description="C2H2-type" evidence="10">
    <location>
        <begin position="125"/>
        <end position="152"/>
    </location>
</feature>
<protein>
    <recommendedName>
        <fullName evidence="10">C2H2-type domain-containing protein</fullName>
    </recommendedName>
</protein>
<feature type="compositionally biased region" description="Polar residues" evidence="9">
    <location>
        <begin position="1007"/>
        <end position="1024"/>
    </location>
</feature>
<dbReference type="GO" id="GO:0010468">
    <property type="term" value="P:regulation of gene expression"/>
    <property type="evidence" value="ECO:0007669"/>
    <property type="project" value="TreeGrafter"/>
</dbReference>
<evidence type="ECO:0000256" key="4">
    <source>
        <dbReference type="ARBA" id="ARBA00022771"/>
    </source>
</evidence>
<feature type="compositionally biased region" description="Acidic residues" evidence="9">
    <location>
        <begin position="1031"/>
        <end position="1042"/>
    </location>
</feature>
<dbReference type="Gene3D" id="3.30.160.60">
    <property type="entry name" value="Classic Zinc Finger"/>
    <property type="match status" value="2"/>
</dbReference>
<evidence type="ECO:0000256" key="5">
    <source>
        <dbReference type="ARBA" id="ARBA00022833"/>
    </source>
</evidence>
<keyword evidence="4 8" id="KW-0863">Zinc-finger</keyword>
<dbReference type="SUPFAM" id="SSF57667">
    <property type="entry name" value="beta-beta-alpha zinc fingers"/>
    <property type="match status" value="2"/>
</dbReference>
<comment type="subcellular location">
    <subcellularLocation>
        <location evidence="1">Nucleus</location>
    </subcellularLocation>
</comment>
<evidence type="ECO:0000256" key="6">
    <source>
        <dbReference type="ARBA" id="ARBA00023125"/>
    </source>
</evidence>
<feature type="domain" description="C2H2-type" evidence="10">
    <location>
        <begin position="94"/>
        <end position="122"/>
    </location>
</feature>
<feature type="region of interest" description="Disordered" evidence="9">
    <location>
        <begin position="980"/>
        <end position="1047"/>
    </location>
</feature>
<feature type="domain" description="C2H2-type" evidence="10">
    <location>
        <begin position="317"/>
        <end position="339"/>
    </location>
</feature>
<keyword evidence="12" id="KW-1185">Reference proteome</keyword>
<dbReference type="InterPro" id="IPR050331">
    <property type="entry name" value="Zinc_finger"/>
</dbReference>
<evidence type="ECO:0000256" key="9">
    <source>
        <dbReference type="SAM" id="MobiDB-lite"/>
    </source>
</evidence>
<accession>A0A9P0FB09</accession>
<evidence type="ECO:0000259" key="10">
    <source>
        <dbReference type="PROSITE" id="PS50157"/>
    </source>
</evidence>
<feature type="compositionally biased region" description="Polar residues" evidence="9">
    <location>
        <begin position="354"/>
        <end position="370"/>
    </location>
</feature>
<feature type="region of interest" description="Disordered" evidence="9">
    <location>
        <begin position="149"/>
        <end position="198"/>
    </location>
</feature>
<keyword evidence="2" id="KW-0479">Metal-binding</keyword>
<dbReference type="OrthoDB" id="6653510at2759"/>
<feature type="compositionally biased region" description="Basic and acidic residues" evidence="9">
    <location>
        <begin position="986"/>
        <end position="1001"/>
    </location>
</feature>
<keyword evidence="5" id="KW-0862">Zinc</keyword>
<dbReference type="SMART" id="SM00355">
    <property type="entry name" value="ZnF_C2H2"/>
    <property type="match status" value="9"/>
</dbReference>
<proteinExistence type="predicted"/>
<dbReference type="EMBL" id="OV121132">
    <property type="protein sequence ID" value="CAH0546333.1"/>
    <property type="molecule type" value="Genomic_DNA"/>
</dbReference>
<dbReference type="GO" id="GO:0008270">
    <property type="term" value="F:zinc ion binding"/>
    <property type="evidence" value="ECO:0007669"/>
    <property type="project" value="UniProtKB-KW"/>
</dbReference>
<evidence type="ECO:0000256" key="2">
    <source>
        <dbReference type="ARBA" id="ARBA00022723"/>
    </source>
</evidence>
<feature type="region of interest" description="Disordered" evidence="9">
    <location>
        <begin position="778"/>
        <end position="802"/>
    </location>
</feature>
<dbReference type="Proteomes" id="UP001154078">
    <property type="component" value="Chromosome 1"/>
</dbReference>
<feature type="region of interest" description="Disordered" evidence="9">
    <location>
        <begin position="348"/>
        <end position="374"/>
    </location>
</feature>
<evidence type="ECO:0000256" key="8">
    <source>
        <dbReference type="PROSITE-ProRule" id="PRU00042"/>
    </source>
</evidence>
<feature type="compositionally biased region" description="Basic residues" evidence="9">
    <location>
        <begin position="181"/>
        <end position="190"/>
    </location>
</feature>